<protein>
    <recommendedName>
        <fullName evidence="3">Ubiquitinyl hydrolase 1</fullName>
    </recommendedName>
</protein>
<evidence type="ECO:0008006" key="3">
    <source>
        <dbReference type="Google" id="ProtNLM"/>
    </source>
</evidence>
<feature type="region of interest" description="Disordered" evidence="1">
    <location>
        <begin position="282"/>
        <end position="312"/>
    </location>
</feature>
<dbReference type="CDD" id="cd22749">
    <property type="entry name" value="Otubain_C65"/>
    <property type="match status" value="1"/>
</dbReference>
<dbReference type="Gene3D" id="1.20.1300.20">
    <property type="entry name" value="Peptidase C65 Otubain, subdomain 2"/>
    <property type="match status" value="1"/>
</dbReference>
<evidence type="ECO:0000313" key="2">
    <source>
        <dbReference type="EnsemblPlants" id="EMT02518"/>
    </source>
</evidence>
<dbReference type="GO" id="GO:0043130">
    <property type="term" value="F:ubiquitin binding"/>
    <property type="evidence" value="ECO:0007669"/>
    <property type="project" value="TreeGrafter"/>
</dbReference>
<dbReference type="InterPro" id="IPR019400">
    <property type="entry name" value="Peptidase_C65_otubain"/>
</dbReference>
<reference evidence="2" key="1">
    <citation type="submission" date="2015-06" db="UniProtKB">
        <authorList>
            <consortium name="EnsemblPlants"/>
        </authorList>
    </citation>
    <scope>IDENTIFICATION</scope>
</reference>
<feature type="compositionally biased region" description="Acidic residues" evidence="1">
    <location>
        <begin position="282"/>
        <end position="303"/>
    </location>
</feature>
<accession>N1QUB2</accession>
<evidence type="ECO:0000256" key="1">
    <source>
        <dbReference type="SAM" id="MobiDB-lite"/>
    </source>
</evidence>
<dbReference type="PANTHER" id="PTHR12931">
    <property type="entry name" value="UBIQUITIN THIOLESTERASE PROTEIN OTUB"/>
    <property type="match status" value="1"/>
</dbReference>
<dbReference type="InterPro" id="IPR042467">
    <property type="entry name" value="Peptidase_C65_otubain_sub2"/>
</dbReference>
<dbReference type="PANTHER" id="PTHR12931:SF18">
    <property type="entry name" value="UBIQUITIN THIOESTERASE OTUBAIN-LIKE"/>
    <property type="match status" value="1"/>
</dbReference>
<sequence length="609" mass="69848">MRQDEARFRETEKRGEGRGRASGGLPPTQASGKRKTVEYNFNISDSEDEVDPAMDESEWPPSLCALHVFSSRSGWLEERIYLTNDTYEIIKPPMDGELIECRKFRLGRSEKGVYLASISRFGWFAYTSITYRLQVWVLEESSGQTNWVLKHNNCLRPTMPYDGPVLGSWVLQDINCNEYLKEYKKHNITPDDDVEQLLEKKIKLINSVKETLVEAKVEWDSENVDILDNEYMVGGCHDGHMYILGFHPYKEVVFLNVSSYRGAAPCRGLAYHLKDSKVELEEGELGDDEYSGEDEEDDQDSEGELGGSLPDGRTDRALTGGFRWPHARPTALGPQEQLSELVRESPDNSIIQEKMKILSKHYVLFRRTRQDGSCFYRAFMFSYMACLQEILRQMQDKQAEVTRLMECLDMSKDRFSCLEWNKAYFSIDPEEYFSSVVSELNEVLDVIAAGCTSEWLYQRSLQESFSGRIISLLRLITETEIRTDEFYKQSIPTNLNVLQFCWKAVRSLDAEATTTQMRALTYALGIPLRVEVVDKSSTDRGVLVKRLDFFHESDLEKGPLRLTRSYLSSSTAPIPLKQGSYDADLLSSDGTPMLTLLCRRGHCDILYRK</sequence>
<proteinExistence type="predicted"/>
<feature type="compositionally biased region" description="Basic and acidic residues" evidence="1">
    <location>
        <begin position="1"/>
        <end position="19"/>
    </location>
</feature>
<dbReference type="SUPFAM" id="SSF54001">
    <property type="entry name" value="Cysteine proteinases"/>
    <property type="match status" value="1"/>
</dbReference>
<dbReference type="GO" id="GO:0005634">
    <property type="term" value="C:nucleus"/>
    <property type="evidence" value="ECO:0007669"/>
    <property type="project" value="TreeGrafter"/>
</dbReference>
<dbReference type="AlphaFoldDB" id="N1QUB2"/>
<organism evidence="2">
    <name type="scientific">Aegilops tauschii</name>
    <name type="common">Tausch's goatgrass</name>
    <name type="synonym">Aegilops squarrosa</name>
    <dbReference type="NCBI Taxonomy" id="37682"/>
    <lineage>
        <taxon>Eukaryota</taxon>
        <taxon>Viridiplantae</taxon>
        <taxon>Streptophyta</taxon>
        <taxon>Embryophyta</taxon>
        <taxon>Tracheophyta</taxon>
        <taxon>Spermatophyta</taxon>
        <taxon>Magnoliopsida</taxon>
        <taxon>Liliopsida</taxon>
        <taxon>Poales</taxon>
        <taxon>Poaceae</taxon>
        <taxon>BOP clade</taxon>
        <taxon>Pooideae</taxon>
        <taxon>Triticodae</taxon>
        <taxon>Triticeae</taxon>
        <taxon>Triticinae</taxon>
        <taxon>Aegilops</taxon>
    </lineage>
</organism>
<dbReference type="Pfam" id="PF10275">
    <property type="entry name" value="Peptidase_C65"/>
    <property type="match status" value="1"/>
</dbReference>
<dbReference type="InterPro" id="IPR038765">
    <property type="entry name" value="Papain-like_cys_pep_sf"/>
</dbReference>
<dbReference type="EnsemblPlants" id="EMT02518">
    <property type="protein sequence ID" value="EMT02518"/>
    <property type="gene ID" value="F775_03361"/>
</dbReference>
<dbReference type="GO" id="GO:0004843">
    <property type="term" value="F:cysteine-type deubiquitinase activity"/>
    <property type="evidence" value="ECO:0007669"/>
    <property type="project" value="TreeGrafter"/>
</dbReference>
<name>N1QUB2_AEGTA</name>
<dbReference type="GO" id="GO:0071108">
    <property type="term" value="P:protein K48-linked deubiquitination"/>
    <property type="evidence" value="ECO:0007669"/>
    <property type="project" value="TreeGrafter"/>
</dbReference>
<feature type="region of interest" description="Disordered" evidence="1">
    <location>
        <begin position="1"/>
        <end position="36"/>
    </location>
</feature>